<dbReference type="InterPro" id="IPR000485">
    <property type="entry name" value="AsnC-type_HTH_dom"/>
</dbReference>
<dbReference type="SUPFAM" id="SSF54909">
    <property type="entry name" value="Dimeric alpha+beta barrel"/>
    <property type="match status" value="1"/>
</dbReference>
<dbReference type="InterPro" id="IPR019887">
    <property type="entry name" value="Tscrpt_reg_AsnC/Lrp_C"/>
</dbReference>
<evidence type="ECO:0000256" key="2">
    <source>
        <dbReference type="ARBA" id="ARBA00023125"/>
    </source>
</evidence>
<name>A0A511V1V0_9BACL</name>
<gene>
    <name evidence="5" type="ORF">ADA01nite_03250</name>
</gene>
<feature type="domain" description="HTH asnC-type" evidence="4">
    <location>
        <begin position="4"/>
        <end position="64"/>
    </location>
</feature>
<accession>A0A511V1V0</accession>
<dbReference type="SMART" id="SM00344">
    <property type="entry name" value="HTH_ASNC"/>
    <property type="match status" value="1"/>
</dbReference>
<dbReference type="InterPro" id="IPR036390">
    <property type="entry name" value="WH_DNA-bd_sf"/>
</dbReference>
<dbReference type="Gene3D" id="3.30.70.920">
    <property type="match status" value="1"/>
</dbReference>
<reference evidence="5 6" key="1">
    <citation type="submission" date="2019-07" db="EMBL/GenBank/DDBJ databases">
        <title>Whole genome shotgun sequence of Aneurinibacillus danicus NBRC 102444.</title>
        <authorList>
            <person name="Hosoyama A."/>
            <person name="Uohara A."/>
            <person name="Ohji S."/>
            <person name="Ichikawa N."/>
        </authorList>
    </citation>
    <scope>NUCLEOTIDE SEQUENCE [LARGE SCALE GENOMIC DNA]</scope>
    <source>
        <strain evidence="5 6">NBRC 102444</strain>
    </source>
</reference>
<dbReference type="SUPFAM" id="SSF46785">
    <property type="entry name" value="Winged helix' DNA-binding domain"/>
    <property type="match status" value="1"/>
</dbReference>
<dbReference type="OrthoDB" id="529868at2"/>
<dbReference type="GO" id="GO:0043200">
    <property type="term" value="P:response to amino acid"/>
    <property type="evidence" value="ECO:0007669"/>
    <property type="project" value="TreeGrafter"/>
</dbReference>
<evidence type="ECO:0000313" key="6">
    <source>
        <dbReference type="Proteomes" id="UP000321157"/>
    </source>
</evidence>
<dbReference type="PROSITE" id="PS50956">
    <property type="entry name" value="HTH_ASNC_2"/>
    <property type="match status" value="1"/>
</dbReference>
<dbReference type="Gene3D" id="1.10.10.10">
    <property type="entry name" value="Winged helix-like DNA-binding domain superfamily/Winged helix DNA-binding domain"/>
    <property type="match status" value="1"/>
</dbReference>
<dbReference type="Proteomes" id="UP000321157">
    <property type="component" value="Unassembled WGS sequence"/>
</dbReference>
<dbReference type="Pfam" id="PF13404">
    <property type="entry name" value="HTH_AsnC-type"/>
    <property type="match status" value="1"/>
</dbReference>
<dbReference type="PRINTS" id="PR00033">
    <property type="entry name" value="HTHASNC"/>
</dbReference>
<keyword evidence="6" id="KW-1185">Reference proteome</keyword>
<evidence type="ECO:0000256" key="3">
    <source>
        <dbReference type="ARBA" id="ARBA00023163"/>
    </source>
</evidence>
<dbReference type="InterPro" id="IPR019888">
    <property type="entry name" value="Tscrpt_reg_AsnC-like"/>
</dbReference>
<organism evidence="5 6">
    <name type="scientific">Aneurinibacillus danicus</name>
    <dbReference type="NCBI Taxonomy" id="267746"/>
    <lineage>
        <taxon>Bacteria</taxon>
        <taxon>Bacillati</taxon>
        <taxon>Bacillota</taxon>
        <taxon>Bacilli</taxon>
        <taxon>Bacillales</taxon>
        <taxon>Paenibacillaceae</taxon>
        <taxon>Aneurinibacillus group</taxon>
        <taxon>Aneurinibacillus</taxon>
    </lineage>
</organism>
<dbReference type="GO" id="GO:0043565">
    <property type="term" value="F:sequence-specific DNA binding"/>
    <property type="evidence" value="ECO:0007669"/>
    <property type="project" value="InterPro"/>
</dbReference>
<evidence type="ECO:0000313" key="5">
    <source>
        <dbReference type="EMBL" id="GEN32865.1"/>
    </source>
</evidence>
<keyword evidence="1" id="KW-0805">Transcription regulation</keyword>
<keyword evidence="2" id="KW-0238">DNA-binding</keyword>
<keyword evidence="3" id="KW-0804">Transcription</keyword>
<protein>
    <submittedName>
        <fullName evidence="5">Transcriptional regulator</fullName>
    </submittedName>
</protein>
<dbReference type="GO" id="GO:0005829">
    <property type="term" value="C:cytosol"/>
    <property type="evidence" value="ECO:0007669"/>
    <property type="project" value="TreeGrafter"/>
</dbReference>
<dbReference type="EMBL" id="BJXX01000015">
    <property type="protein sequence ID" value="GEN32865.1"/>
    <property type="molecule type" value="Genomic_DNA"/>
</dbReference>
<dbReference type="PANTHER" id="PTHR30154">
    <property type="entry name" value="LEUCINE-RESPONSIVE REGULATORY PROTEIN"/>
    <property type="match status" value="1"/>
</dbReference>
<dbReference type="InterPro" id="IPR036388">
    <property type="entry name" value="WH-like_DNA-bd_sf"/>
</dbReference>
<dbReference type="PANTHER" id="PTHR30154:SF34">
    <property type="entry name" value="TRANSCRIPTIONAL REGULATOR AZLB"/>
    <property type="match status" value="1"/>
</dbReference>
<evidence type="ECO:0000259" key="4">
    <source>
        <dbReference type="PROSITE" id="PS50956"/>
    </source>
</evidence>
<dbReference type="RefSeq" id="WP_146808167.1">
    <property type="nucleotide sequence ID" value="NZ_BJXX01000015.1"/>
</dbReference>
<dbReference type="AlphaFoldDB" id="A0A511V1V0"/>
<proteinExistence type="predicted"/>
<evidence type="ECO:0000256" key="1">
    <source>
        <dbReference type="ARBA" id="ARBA00023015"/>
    </source>
</evidence>
<dbReference type="Pfam" id="PF01037">
    <property type="entry name" value="AsnC_trans_reg"/>
    <property type="match status" value="1"/>
</dbReference>
<dbReference type="InterPro" id="IPR011008">
    <property type="entry name" value="Dimeric_a/b-barrel"/>
</dbReference>
<sequence>MRELDKLDKEIIMLLQEDARYSNTFIAQKLEVSEGTVRSRVNRMLEEQVFEFVIHSKPEKIGLSVSAIIFICTELGYQDKAANELSRQPEVRFVSVFSGPYDLIIQAYFSSNDKLVEFINQKLSNIEGISSVSVSIELKKYKDSFNYAEF</sequence>
<comment type="caution">
    <text evidence="5">The sequence shown here is derived from an EMBL/GenBank/DDBJ whole genome shotgun (WGS) entry which is preliminary data.</text>
</comment>